<accession>A0A9K3LA18</accession>
<feature type="coiled-coil region" evidence="1">
    <location>
        <begin position="125"/>
        <end position="171"/>
    </location>
</feature>
<gene>
    <name evidence="4" type="ORF">IV203_014880</name>
    <name evidence="3" type="ORF">IV203_020434</name>
</gene>
<proteinExistence type="predicted"/>
<keyword evidence="1" id="KW-0175">Coiled coil</keyword>
<protein>
    <submittedName>
        <fullName evidence="4">Uncharacterized protein</fullName>
    </submittedName>
</protein>
<name>A0A9K3LA18_9STRA</name>
<reference evidence="4" key="1">
    <citation type="journal article" date="2021" name="Sci. Rep.">
        <title>Diploid genomic architecture of Nitzschia inconspicua, an elite biomass production diatom.</title>
        <authorList>
            <person name="Oliver A."/>
            <person name="Podell S."/>
            <person name="Pinowska A."/>
            <person name="Traller J.C."/>
            <person name="Smith S.R."/>
            <person name="McClure R."/>
            <person name="Beliaev A."/>
            <person name="Bohutskyi P."/>
            <person name="Hill E.A."/>
            <person name="Rabines A."/>
            <person name="Zheng H."/>
            <person name="Allen L.Z."/>
            <person name="Kuo A."/>
            <person name="Grigoriev I.V."/>
            <person name="Allen A.E."/>
            <person name="Hazlebeck D."/>
            <person name="Allen E.E."/>
        </authorList>
    </citation>
    <scope>NUCLEOTIDE SEQUENCE</scope>
    <source>
        <strain evidence="4">Hildebrandi</strain>
    </source>
</reference>
<feature type="compositionally biased region" description="Polar residues" evidence="2">
    <location>
        <begin position="1"/>
        <end position="18"/>
    </location>
</feature>
<evidence type="ECO:0000313" key="4">
    <source>
        <dbReference type="EMBL" id="KAG7358292.1"/>
    </source>
</evidence>
<dbReference type="EMBL" id="JAGRRH010000014">
    <property type="protein sequence ID" value="KAG7358292.1"/>
    <property type="molecule type" value="Genomic_DNA"/>
</dbReference>
<reference evidence="4" key="2">
    <citation type="submission" date="2021-04" db="EMBL/GenBank/DDBJ databases">
        <authorList>
            <person name="Podell S."/>
        </authorList>
    </citation>
    <scope>NUCLEOTIDE SEQUENCE</scope>
    <source>
        <strain evidence="4">Hildebrandi</strain>
    </source>
</reference>
<comment type="caution">
    <text evidence="4">The sequence shown here is derived from an EMBL/GenBank/DDBJ whole genome shotgun (WGS) entry which is preliminary data.</text>
</comment>
<dbReference type="Proteomes" id="UP000693970">
    <property type="component" value="Unassembled WGS sequence"/>
</dbReference>
<dbReference type="EMBL" id="JAGRRH010000116">
    <property type="protein sequence ID" value="KAG7336602.1"/>
    <property type="molecule type" value="Genomic_DNA"/>
</dbReference>
<evidence type="ECO:0000256" key="2">
    <source>
        <dbReference type="SAM" id="MobiDB-lite"/>
    </source>
</evidence>
<keyword evidence="5" id="KW-1185">Reference proteome</keyword>
<evidence type="ECO:0000256" key="1">
    <source>
        <dbReference type="SAM" id="Coils"/>
    </source>
</evidence>
<organism evidence="4 5">
    <name type="scientific">Nitzschia inconspicua</name>
    <dbReference type="NCBI Taxonomy" id="303405"/>
    <lineage>
        <taxon>Eukaryota</taxon>
        <taxon>Sar</taxon>
        <taxon>Stramenopiles</taxon>
        <taxon>Ochrophyta</taxon>
        <taxon>Bacillariophyta</taxon>
        <taxon>Bacillariophyceae</taxon>
        <taxon>Bacillariophycidae</taxon>
        <taxon>Bacillariales</taxon>
        <taxon>Bacillariaceae</taxon>
        <taxon>Nitzschia</taxon>
    </lineage>
</organism>
<evidence type="ECO:0000313" key="3">
    <source>
        <dbReference type="EMBL" id="KAG7336602.1"/>
    </source>
</evidence>
<evidence type="ECO:0000313" key="5">
    <source>
        <dbReference type="Proteomes" id="UP000693970"/>
    </source>
</evidence>
<dbReference type="AlphaFoldDB" id="A0A9K3LA18"/>
<feature type="region of interest" description="Disordered" evidence="2">
    <location>
        <begin position="1"/>
        <end position="26"/>
    </location>
</feature>
<sequence length="237" mass="27374">MSNITGNSRNGFFSPSRSKTIREVPSKRGSVRCVAADDTSPNTKALILRHKKQNGKPLLVQTFNNNVLHEEEAVEFDIKAVMTEKLELLTNTQLHTIHELRMKVANLTVENHTNAEEITVQKRDLDVKNGRIAKLEHMKEKLEKLKLKYVMKDKNKKYQLAQEVKARLKLESRVGIMEWVLNMELTDKLRELKELLHQMPQVAENEVARLEMLGRIQMMEHAIFFGLTESMETTAEI</sequence>